<accession>A0A5E8CM91</accession>
<sequence length="236" mass="27591">MSNDLPITKVLNCYELLNTILSHMNNFDDFIRTRLVNKIFNKVVTDYLSKSVNNSNILSGKGTFIPINYCWYCNKSNDLTQINYCQDYHPRRIIIVCKNKICMKIAYTSYLQESLNIDKLIILSKPILIKECIIPRSNGTFNQATINQDYLAIIDNKIHIKVDFKENDNIYIKCCPIIKLWEINKGAVKEQFADLILDIKKNGIRYLPFFNKIDTIKIQNYVQNLIDDSNEKNLFI</sequence>
<dbReference type="AlphaFoldDB" id="A0A5E8CM91"/>
<protein>
    <recommendedName>
        <fullName evidence="2">F-box domain-containing protein</fullName>
    </recommendedName>
</protein>
<reference evidence="1" key="1">
    <citation type="submission" date="2019-09" db="EMBL/GenBank/DDBJ databases">
        <authorList>
            <person name="Needham M D."/>
        </authorList>
    </citation>
    <scope>NUCLEOTIDE SEQUENCE</scope>
</reference>
<evidence type="ECO:0000313" key="1">
    <source>
        <dbReference type="EMBL" id="VVU95532.1"/>
    </source>
</evidence>
<proteinExistence type="predicted"/>
<dbReference type="EMBL" id="CABVLZ010000005">
    <property type="protein sequence ID" value="VVU95532.1"/>
    <property type="molecule type" value="Genomic_DNA"/>
</dbReference>
<gene>
    <name evidence="1" type="ORF">CPAV1605_1283</name>
</gene>
<evidence type="ECO:0008006" key="2">
    <source>
        <dbReference type="Google" id="ProtNLM"/>
    </source>
</evidence>
<name>A0A5E8CM91_9ZZZZ</name>
<organism evidence="1">
    <name type="scientific">seawater metagenome</name>
    <dbReference type="NCBI Taxonomy" id="1561972"/>
    <lineage>
        <taxon>unclassified sequences</taxon>
        <taxon>metagenomes</taxon>
        <taxon>ecological metagenomes</taxon>
    </lineage>
</organism>